<dbReference type="InterPro" id="IPR000608">
    <property type="entry name" value="UBC"/>
</dbReference>
<evidence type="ECO:0000256" key="11">
    <source>
        <dbReference type="ARBA" id="ARBA00039894"/>
    </source>
</evidence>
<dbReference type="STRING" id="1531966.A0A0A1SU56"/>
<evidence type="ECO:0000256" key="14">
    <source>
        <dbReference type="ARBA" id="ARBA00042401"/>
    </source>
</evidence>
<keyword evidence="6" id="KW-0053">Apoptosis</keyword>
<dbReference type="GO" id="GO:0005737">
    <property type="term" value="C:cytoplasm"/>
    <property type="evidence" value="ECO:0007669"/>
    <property type="project" value="UniProtKB-SubCell"/>
</dbReference>
<dbReference type="GO" id="GO:0005634">
    <property type="term" value="C:nucleus"/>
    <property type="evidence" value="ECO:0007669"/>
    <property type="project" value="UniProtKB-SubCell"/>
</dbReference>
<keyword evidence="7" id="KW-0547">Nucleotide-binding</keyword>
<dbReference type="GO" id="GO:0043066">
    <property type="term" value="P:negative regulation of apoptotic process"/>
    <property type="evidence" value="ECO:0007669"/>
    <property type="project" value="TreeGrafter"/>
</dbReference>
<keyword evidence="4" id="KW-0963">Cytoplasm</keyword>
<dbReference type="InterPro" id="IPR016135">
    <property type="entry name" value="UBQ-conjugating_enzyme/RWD"/>
</dbReference>
<dbReference type="CDD" id="cd23809">
    <property type="entry name" value="UBCc_UBE2Z"/>
    <property type="match status" value="1"/>
</dbReference>
<evidence type="ECO:0000256" key="8">
    <source>
        <dbReference type="ARBA" id="ARBA00022786"/>
    </source>
</evidence>
<keyword evidence="8" id="KW-0833">Ubl conjugation pathway</keyword>
<evidence type="ECO:0000256" key="5">
    <source>
        <dbReference type="ARBA" id="ARBA00022679"/>
    </source>
</evidence>
<dbReference type="GO" id="GO:0006915">
    <property type="term" value="P:apoptotic process"/>
    <property type="evidence" value="ECO:0007669"/>
    <property type="project" value="UniProtKB-KW"/>
</dbReference>
<keyword evidence="17" id="KW-1185">Reference proteome</keyword>
<evidence type="ECO:0000256" key="13">
    <source>
        <dbReference type="ARBA" id="ARBA00042316"/>
    </source>
</evidence>
<dbReference type="GO" id="GO:0061631">
    <property type="term" value="F:ubiquitin conjugating enzyme activity"/>
    <property type="evidence" value="ECO:0007669"/>
    <property type="project" value="UniProtKB-EC"/>
</dbReference>
<evidence type="ECO:0000256" key="6">
    <source>
        <dbReference type="ARBA" id="ARBA00022703"/>
    </source>
</evidence>
<evidence type="ECO:0000256" key="4">
    <source>
        <dbReference type="ARBA" id="ARBA00022490"/>
    </source>
</evidence>
<accession>A0A0A1SU56</accession>
<evidence type="ECO:0000256" key="2">
    <source>
        <dbReference type="ARBA" id="ARBA00004496"/>
    </source>
</evidence>
<dbReference type="EMBL" id="CDHN01000001">
    <property type="protein sequence ID" value="CEJ81736.1"/>
    <property type="molecule type" value="Genomic_DNA"/>
</dbReference>
<dbReference type="OrthoDB" id="1926878at2759"/>
<evidence type="ECO:0000313" key="17">
    <source>
        <dbReference type="Proteomes" id="UP000039046"/>
    </source>
</evidence>
<dbReference type="EC" id="2.3.2.23" evidence="3"/>
<evidence type="ECO:0000256" key="12">
    <source>
        <dbReference type="ARBA" id="ARBA00041798"/>
    </source>
</evidence>
<dbReference type="Gene3D" id="3.10.110.10">
    <property type="entry name" value="Ubiquitin Conjugating Enzyme"/>
    <property type="match status" value="2"/>
</dbReference>
<dbReference type="PANTHER" id="PTHR46116">
    <property type="entry name" value="(E3-INDEPENDENT) E2 UBIQUITIN-CONJUGATING ENZYME"/>
    <property type="match status" value="1"/>
</dbReference>
<dbReference type="SUPFAM" id="SSF54495">
    <property type="entry name" value="UBC-like"/>
    <property type="match status" value="2"/>
</dbReference>
<keyword evidence="10" id="KW-0539">Nucleus</keyword>
<dbReference type="GO" id="GO:0004869">
    <property type="term" value="F:cysteine-type endopeptidase inhibitor activity"/>
    <property type="evidence" value="ECO:0007669"/>
    <property type="project" value="TreeGrafter"/>
</dbReference>
<name>A0A0A1SU56_9HYPO</name>
<evidence type="ECO:0000259" key="15">
    <source>
        <dbReference type="PROSITE" id="PS50127"/>
    </source>
</evidence>
<dbReference type="Proteomes" id="UP000039046">
    <property type="component" value="Unassembled WGS sequence"/>
</dbReference>
<keyword evidence="9" id="KW-0067">ATP-binding</keyword>
<evidence type="ECO:0000313" key="16">
    <source>
        <dbReference type="EMBL" id="CEJ81736.1"/>
    </source>
</evidence>
<gene>
    <name evidence="16" type="ORF">VHEMI01849</name>
</gene>
<organism evidence="16 17">
    <name type="scientific">[Torrubiella] hemipterigena</name>
    <dbReference type="NCBI Taxonomy" id="1531966"/>
    <lineage>
        <taxon>Eukaryota</taxon>
        <taxon>Fungi</taxon>
        <taxon>Dikarya</taxon>
        <taxon>Ascomycota</taxon>
        <taxon>Pezizomycotina</taxon>
        <taxon>Sordariomycetes</taxon>
        <taxon>Hypocreomycetidae</taxon>
        <taxon>Hypocreales</taxon>
        <taxon>Clavicipitaceae</taxon>
        <taxon>Clavicipitaceae incertae sedis</taxon>
        <taxon>'Torrubiella' clade</taxon>
    </lineage>
</organism>
<comment type="subcellular location">
    <subcellularLocation>
        <location evidence="2">Cytoplasm</location>
    </subcellularLocation>
    <subcellularLocation>
        <location evidence="1">Nucleus</location>
    </subcellularLocation>
</comment>
<evidence type="ECO:0000256" key="10">
    <source>
        <dbReference type="ARBA" id="ARBA00023242"/>
    </source>
</evidence>
<dbReference type="HOGENOM" id="CLU_037142_0_0_1"/>
<dbReference type="PANTHER" id="PTHR46116:SF26">
    <property type="entry name" value="UBIQUITIN-CONJUGATING ENZYME E2 Z"/>
    <property type="match status" value="1"/>
</dbReference>
<evidence type="ECO:0000256" key="9">
    <source>
        <dbReference type="ARBA" id="ARBA00022840"/>
    </source>
</evidence>
<keyword evidence="5" id="KW-0808">Transferase</keyword>
<dbReference type="CDD" id="cd00195">
    <property type="entry name" value="UBCc_UEV"/>
    <property type="match status" value="1"/>
</dbReference>
<dbReference type="PROSITE" id="PS50127">
    <property type="entry name" value="UBC_2"/>
    <property type="match status" value="1"/>
</dbReference>
<dbReference type="Pfam" id="PF00179">
    <property type="entry name" value="UQ_con"/>
    <property type="match status" value="1"/>
</dbReference>
<evidence type="ECO:0000256" key="1">
    <source>
        <dbReference type="ARBA" id="ARBA00004123"/>
    </source>
</evidence>
<dbReference type="GO" id="GO:0005524">
    <property type="term" value="F:ATP binding"/>
    <property type="evidence" value="ECO:0007669"/>
    <property type="project" value="UniProtKB-KW"/>
</dbReference>
<feature type="domain" description="UBC core" evidence="15">
    <location>
        <begin position="3"/>
        <end position="163"/>
    </location>
</feature>
<evidence type="ECO:0000256" key="3">
    <source>
        <dbReference type="ARBA" id="ARBA00012486"/>
    </source>
</evidence>
<reference evidence="16 17" key="1">
    <citation type="journal article" date="2015" name="Genome Announc.">
        <title>Draft Genome Sequence and Gene Annotation of the Entomopathogenic Fungus Verticillium hemipterigenum.</title>
        <authorList>
            <person name="Horn F."/>
            <person name="Habel A."/>
            <person name="Scharf D.H."/>
            <person name="Dworschak J."/>
            <person name="Brakhage A.A."/>
            <person name="Guthke R."/>
            <person name="Hertweck C."/>
            <person name="Linde J."/>
        </authorList>
    </citation>
    <scope>NUCLEOTIDE SEQUENCE [LARGE SCALE GENOMIC DNA]</scope>
</reference>
<dbReference type="FunFam" id="3.10.110.10:FF:000126">
    <property type="entry name" value="Ubiquitin conjugating enzyme, putative"/>
    <property type="match status" value="1"/>
</dbReference>
<dbReference type="AlphaFoldDB" id="A0A0A1SU56"/>
<proteinExistence type="predicted"/>
<dbReference type="SMART" id="SM00212">
    <property type="entry name" value="UBCc"/>
    <property type="match status" value="1"/>
</dbReference>
<sequence>MDQSIFRITKELSDIQKNPDLSLAVACRDVDVRNVKALIVGPHETPYEFGFFEFSIKFGNAYPSEPPAVQCITTNNGSCRFNPNIYADGKVCLSILGTWRAEAGEQWSSAQGLESILLSIQSLMSSQPYTNEPGFETLKGPDCEKNSQEYTRKIRHETLRISVIQRLEGYLNMRSDGQPIQPVYQHDSDIGSSDEEDFTFEPFKDLCKRRFLWYYDCYLATIQEGKQHATDNQQFKRAPFESSGNMMPGCYNYSSLEQRLHRIKVALDKEAEQWAIDGLEEQRKETTVSVNLQYQFDHINDLLKTSNDSYSIALENKNPFVWLISYFGPALEGDVIAIKMTFSPRFPTEQPRVQFENRIFHQRVSSQGVPCYIPNSMKVEDAKSHVDAIVGILEETAPTYDPRKIVNPEATKLYWGSGTDGRRAYNRRLRRSIQDSMQ</sequence>
<protein>
    <recommendedName>
        <fullName evidence="11">Ubiquitin-conjugating enzyme E2 Z</fullName>
        <ecNumber evidence="3">2.3.2.23</ecNumber>
    </recommendedName>
    <alternativeName>
        <fullName evidence="12">E2 ubiquitin-conjugating enzyme Z</fullName>
    </alternativeName>
    <alternativeName>
        <fullName evidence="14">Ubiquitin carrier protein Z</fullName>
    </alternativeName>
    <alternativeName>
        <fullName evidence="13">Ubiquitin-protein ligase Z</fullName>
    </alternativeName>
</protein>
<evidence type="ECO:0000256" key="7">
    <source>
        <dbReference type="ARBA" id="ARBA00022741"/>
    </source>
</evidence>